<protein>
    <recommendedName>
        <fullName evidence="3">PcfJ-like protein</fullName>
    </recommendedName>
</protein>
<gene>
    <name evidence="1" type="ORF">PAALTS15_13637</name>
</gene>
<reference evidence="1 2" key="1">
    <citation type="submission" date="2013-05" db="EMBL/GenBank/DDBJ databases">
        <authorList>
            <person name="Strain E.A."/>
            <person name="Brown E."/>
            <person name="Allard M.W."/>
            <person name="Luo Y.L."/>
        </authorList>
    </citation>
    <scope>NUCLEOTIDE SEQUENCE [LARGE SCALE GENOMIC DNA]</scope>
    <source>
        <strain evidence="1 2">TS-15</strain>
    </source>
</reference>
<dbReference type="PATRIC" id="fig|1117108.3.peg.2829"/>
<dbReference type="GeneID" id="94492597"/>
<dbReference type="Proteomes" id="UP000015344">
    <property type="component" value="Unassembled WGS sequence"/>
</dbReference>
<dbReference type="InterPro" id="IPR025586">
    <property type="entry name" value="PcfJ"/>
</dbReference>
<accession>S9U828</accession>
<evidence type="ECO:0000313" key="2">
    <source>
        <dbReference type="Proteomes" id="UP000015344"/>
    </source>
</evidence>
<organism evidence="1 2">
    <name type="scientific">Paenibacillus alvei TS-15</name>
    <dbReference type="NCBI Taxonomy" id="1117108"/>
    <lineage>
        <taxon>Bacteria</taxon>
        <taxon>Bacillati</taxon>
        <taxon>Bacillota</taxon>
        <taxon>Bacilli</taxon>
        <taxon>Bacillales</taxon>
        <taxon>Paenibacillaceae</taxon>
        <taxon>Paenibacillus</taxon>
    </lineage>
</organism>
<dbReference type="RefSeq" id="WP_005547241.1">
    <property type="nucleotide sequence ID" value="NZ_ATMT01000053.1"/>
</dbReference>
<proteinExistence type="predicted"/>
<sequence>MSLGIPKDFTDHMPQQISEELNSYVIEEALGDSRYIFTRRAGSYQYGYCTHCKNEYSTKGFRHGKTEMCPKCGSFCTVKASGRGRKKLIDDAYIVWYDKSRKDPKSIVAHGIYVRRDYTGDYKQVETQFYVQAEYVFTPGDPKAAGKDRFGTARMIRRDYYQNFYETSSIFSERDSVMRRPPFYLSEDNISKAVQGTPFQYSGWEEFISYRLFDEWVGGLFGTTRREGEPRTDLVKFFEIAAKYPCTEYLVKMGFTSFIERKINGWGTYGAIHWRGTTMEKVLRLSKAEIKELRALNIKVTPLHLHSYNFYKKRGLPMPFEKAHELSELTHSDGWKILKQLDLPFELSVKYIYKQFSRPGANKHYYDVSSVLRDWRDYLADCKKLGMDTGSNAVLYPNNLHTAHQKTIKKVKYAEDQALNLRVVDRYKKLNSQYRFESNGLIIRPAASSAELVQEGKQLSHCVGGYTKNYADGNCDLLFIRRVSEPDKPFYTVEVKGGKVVQCRGFKNGAMTPEVKAFVEKFIDEKLTKKKRIKAIQGVAV</sequence>
<dbReference type="eggNOG" id="ENOG502ZA9Z">
    <property type="taxonomic scope" value="Bacteria"/>
</dbReference>
<dbReference type="EMBL" id="ATMT01000053">
    <property type="protein sequence ID" value="EPY06650.1"/>
    <property type="molecule type" value="Genomic_DNA"/>
</dbReference>
<evidence type="ECO:0000313" key="1">
    <source>
        <dbReference type="EMBL" id="EPY06650.1"/>
    </source>
</evidence>
<dbReference type="Pfam" id="PF14284">
    <property type="entry name" value="PcfJ"/>
    <property type="match status" value="1"/>
</dbReference>
<comment type="caution">
    <text evidence="1">The sequence shown here is derived from an EMBL/GenBank/DDBJ whole genome shotgun (WGS) entry which is preliminary data.</text>
</comment>
<name>S9U828_PAEAL</name>
<dbReference type="AlphaFoldDB" id="S9U828"/>
<evidence type="ECO:0008006" key="3">
    <source>
        <dbReference type="Google" id="ProtNLM"/>
    </source>
</evidence>